<keyword evidence="2" id="KW-0648">Protein biosynthesis</keyword>
<protein>
    <submittedName>
        <fullName evidence="2">Eukaryotic translation initiation factor 4 gamma 3-like isoform X6</fullName>
    </submittedName>
</protein>
<gene>
    <name evidence="2" type="ORF">B4U80_11750</name>
</gene>
<comment type="caution">
    <text evidence="2">The sequence shown here is derived from an EMBL/GenBank/DDBJ whole genome shotgun (WGS) entry which is preliminary data.</text>
</comment>
<feature type="domain" description="MIF4G" evidence="1">
    <location>
        <begin position="6"/>
        <end position="233"/>
    </location>
</feature>
<evidence type="ECO:0000313" key="3">
    <source>
        <dbReference type="Proteomes" id="UP000288716"/>
    </source>
</evidence>
<keyword evidence="2" id="KW-0396">Initiation factor</keyword>
<name>A0A443S2X4_9ACAR</name>
<dbReference type="EMBL" id="NCKV01010478">
    <property type="protein sequence ID" value="RWS21877.1"/>
    <property type="molecule type" value="Genomic_DNA"/>
</dbReference>
<dbReference type="STRING" id="299467.A0A443S2X4"/>
<dbReference type="InterPro" id="IPR016024">
    <property type="entry name" value="ARM-type_fold"/>
</dbReference>
<dbReference type="GO" id="GO:0003723">
    <property type="term" value="F:RNA binding"/>
    <property type="evidence" value="ECO:0007669"/>
    <property type="project" value="InterPro"/>
</dbReference>
<dbReference type="GO" id="GO:0003743">
    <property type="term" value="F:translation initiation factor activity"/>
    <property type="evidence" value="ECO:0007669"/>
    <property type="project" value="UniProtKB-KW"/>
</dbReference>
<proteinExistence type="predicted"/>
<dbReference type="SUPFAM" id="SSF48371">
    <property type="entry name" value="ARM repeat"/>
    <property type="match status" value="1"/>
</dbReference>
<dbReference type="Pfam" id="PF02854">
    <property type="entry name" value="MIF4G"/>
    <property type="match status" value="1"/>
</dbReference>
<dbReference type="AlphaFoldDB" id="A0A443S2X4"/>
<evidence type="ECO:0000313" key="2">
    <source>
        <dbReference type="EMBL" id="RWS21877.1"/>
    </source>
</evidence>
<sequence length="272" mass="31697">MSLTIKDKEQIAGLEINSDAKMDVLLDVIFTEVVDQPYHHATYLALCRLLPCCFEKIREISGVNFIESIRKKCLEEVLADTYDSVDFQSIQMEISTSEGSHMNIRNNLTQMMHDAVSKRDKIMKFIADLYLEDLADINLMICLIARLLREGKDELRIRNTRLLGEAKRITKYNCVECLCNVICKVGSKLEKEARYDESCNTLKTLSHYFAELIQVSRLGDHNEKCSIMQVLLLREKGWQKENDFSYLEKISCRLEAKRIRQRFYGRLNIYQT</sequence>
<dbReference type="VEuPathDB" id="VectorBase:LDEU010163"/>
<dbReference type="InterPro" id="IPR003890">
    <property type="entry name" value="MIF4G-like_typ-3"/>
</dbReference>
<dbReference type="OrthoDB" id="6516403at2759"/>
<dbReference type="Proteomes" id="UP000288716">
    <property type="component" value="Unassembled WGS sequence"/>
</dbReference>
<keyword evidence="3" id="KW-1185">Reference proteome</keyword>
<accession>A0A443S2X4</accession>
<evidence type="ECO:0000259" key="1">
    <source>
        <dbReference type="Pfam" id="PF02854"/>
    </source>
</evidence>
<reference evidence="2 3" key="1">
    <citation type="journal article" date="2018" name="Gigascience">
        <title>Genomes of trombidid mites reveal novel predicted allergens and laterally-transferred genes associated with secondary metabolism.</title>
        <authorList>
            <person name="Dong X."/>
            <person name="Chaisiri K."/>
            <person name="Xia D."/>
            <person name="Armstrong S.D."/>
            <person name="Fang Y."/>
            <person name="Donnelly M.J."/>
            <person name="Kadowaki T."/>
            <person name="McGarry J.W."/>
            <person name="Darby A.C."/>
            <person name="Makepeace B.L."/>
        </authorList>
    </citation>
    <scope>NUCLEOTIDE SEQUENCE [LARGE SCALE GENOMIC DNA]</scope>
    <source>
        <strain evidence="2">UoL-UT</strain>
    </source>
</reference>
<dbReference type="Gene3D" id="1.25.40.180">
    <property type="match status" value="1"/>
</dbReference>
<organism evidence="2 3">
    <name type="scientific">Leptotrombidium deliense</name>
    <dbReference type="NCBI Taxonomy" id="299467"/>
    <lineage>
        <taxon>Eukaryota</taxon>
        <taxon>Metazoa</taxon>
        <taxon>Ecdysozoa</taxon>
        <taxon>Arthropoda</taxon>
        <taxon>Chelicerata</taxon>
        <taxon>Arachnida</taxon>
        <taxon>Acari</taxon>
        <taxon>Acariformes</taxon>
        <taxon>Trombidiformes</taxon>
        <taxon>Prostigmata</taxon>
        <taxon>Anystina</taxon>
        <taxon>Parasitengona</taxon>
        <taxon>Trombiculoidea</taxon>
        <taxon>Trombiculidae</taxon>
        <taxon>Leptotrombidium</taxon>
    </lineage>
</organism>